<dbReference type="RefSeq" id="WP_099474921.1">
    <property type="nucleotide sequence ID" value="NZ_CP041025.1"/>
</dbReference>
<feature type="transmembrane region" description="Helical" evidence="5">
    <location>
        <begin position="12"/>
        <end position="31"/>
    </location>
</feature>
<keyword evidence="8" id="KW-1185">Reference proteome</keyword>
<keyword evidence="2 5" id="KW-0812">Transmembrane</keyword>
<comment type="caution">
    <text evidence="7">The sequence shown here is derived from an EMBL/GenBank/DDBJ whole genome shotgun (WGS) entry which is preliminary data.</text>
</comment>
<comment type="subcellular location">
    <subcellularLocation>
        <location evidence="1">Membrane</location>
        <topology evidence="1">Multi-pass membrane protein</topology>
    </subcellularLocation>
</comment>
<feature type="domain" description="EamA" evidence="6">
    <location>
        <begin position="11"/>
        <end position="142"/>
    </location>
</feature>
<evidence type="ECO:0000256" key="5">
    <source>
        <dbReference type="SAM" id="Phobius"/>
    </source>
</evidence>
<dbReference type="OrthoDB" id="9810556at2"/>
<dbReference type="PANTHER" id="PTHR32322:SF9">
    <property type="entry name" value="AMINO-ACID METABOLITE EFFLUX PUMP-RELATED"/>
    <property type="match status" value="1"/>
</dbReference>
<feature type="domain" description="EamA" evidence="6">
    <location>
        <begin position="158"/>
        <end position="289"/>
    </location>
</feature>
<evidence type="ECO:0000256" key="1">
    <source>
        <dbReference type="ARBA" id="ARBA00004141"/>
    </source>
</evidence>
<organism evidence="7 8">
    <name type="scientific">Paremcibacter congregatus</name>
    <dbReference type="NCBI Taxonomy" id="2043170"/>
    <lineage>
        <taxon>Bacteria</taxon>
        <taxon>Pseudomonadati</taxon>
        <taxon>Pseudomonadota</taxon>
        <taxon>Alphaproteobacteria</taxon>
        <taxon>Emcibacterales</taxon>
        <taxon>Emcibacteraceae</taxon>
        <taxon>Paremcibacter</taxon>
    </lineage>
</organism>
<evidence type="ECO:0000313" key="7">
    <source>
        <dbReference type="EMBL" id="PHZ83824.1"/>
    </source>
</evidence>
<dbReference type="PANTHER" id="PTHR32322">
    <property type="entry name" value="INNER MEMBRANE TRANSPORTER"/>
    <property type="match status" value="1"/>
</dbReference>
<evidence type="ECO:0000256" key="2">
    <source>
        <dbReference type="ARBA" id="ARBA00022692"/>
    </source>
</evidence>
<feature type="transmembrane region" description="Helical" evidence="5">
    <location>
        <begin position="128"/>
        <end position="146"/>
    </location>
</feature>
<feature type="transmembrane region" description="Helical" evidence="5">
    <location>
        <begin position="152"/>
        <end position="176"/>
    </location>
</feature>
<dbReference type="Gene3D" id="1.10.3730.20">
    <property type="match status" value="1"/>
</dbReference>
<feature type="transmembrane region" description="Helical" evidence="5">
    <location>
        <begin position="218"/>
        <end position="238"/>
    </location>
</feature>
<evidence type="ECO:0000259" key="6">
    <source>
        <dbReference type="Pfam" id="PF00892"/>
    </source>
</evidence>
<dbReference type="InParanoid" id="A0A2G4YNB8"/>
<feature type="transmembrane region" description="Helical" evidence="5">
    <location>
        <begin position="37"/>
        <end position="56"/>
    </location>
</feature>
<evidence type="ECO:0000256" key="3">
    <source>
        <dbReference type="ARBA" id="ARBA00022989"/>
    </source>
</evidence>
<feature type="transmembrane region" description="Helical" evidence="5">
    <location>
        <begin position="245"/>
        <end position="268"/>
    </location>
</feature>
<feature type="transmembrane region" description="Helical" evidence="5">
    <location>
        <begin position="68"/>
        <end position="91"/>
    </location>
</feature>
<accession>A0A2G4YNB8</accession>
<gene>
    <name evidence="7" type="ORF">CRD36_15845</name>
</gene>
<evidence type="ECO:0000313" key="8">
    <source>
        <dbReference type="Proteomes" id="UP000229730"/>
    </source>
</evidence>
<dbReference type="AlphaFoldDB" id="A0A2G4YNB8"/>
<dbReference type="InterPro" id="IPR050638">
    <property type="entry name" value="AA-Vitamin_Transporters"/>
</dbReference>
<dbReference type="EMBL" id="PDEM01000031">
    <property type="protein sequence ID" value="PHZ83824.1"/>
    <property type="molecule type" value="Genomic_DNA"/>
</dbReference>
<reference evidence="7 8" key="1">
    <citation type="submission" date="2017-10" db="EMBL/GenBank/DDBJ databases">
        <title>Frigbacter circumglobatus gen. nov. sp. nov., isolated from sediment cultured in situ.</title>
        <authorList>
            <person name="Zhao Z."/>
        </authorList>
    </citation>
    <scope>NUCLEOTIDE SEQUENCE [LARGE SCALE GENOMIC DNA]</scope>
    <source>
        <strain evidence="7 8">ZYL</strain>
    </source>
</reference>
<name>A0A2G4YNB8_9PROT</name>
<dbReference type="FunCoup" id="A0A2G4YNB8">
    <property type="interactions" value="349"/>
</dbReference>
<keyword evidence="4 5" id="KW-0472">Membrane</keyword>
<sequence length="301" mass="32906">MTDNRSPLHFFYLFLLALFWGSAFMFNKVAVDSIPPLTIAAGRIFIGALIVTGLALKMGAKLPRGRDQWVQCLVIGILGNVIPFFLVSWAVQHVQSALAAICMSLMPLFTLALAHVMTHDEKFSVQKLIGVIFGVLGIVSLFYGTIREVTPSLTLYLALFGLLATSFFYALCGVLIKNLKNKNPLSTSAAMLIMASVVIIPLALMLERPWTATPTVDALVATVMLGVFSTGLAAYVLFHLTHITGAVFVSYNTYLIPLVGMAAGYIWLDEALKSTYFISICFIFTGIYLAERRKSVPHPVS</sequence>
<dbReference type="GO" id="GO:0016020">
    <property type="term" value="C:membrane"/>
    <property type="evidence" value="ECO:0007669"/>
    <property type="project" value="UniProtKB-SubCell"/>
</dbReference>
<feature type="transmembrane region" description="Helical" evidence="5">
    <location>
        <begin position="188"/>
        <end position="206"/>
    </location>
</feature>
<feature type="transmembrane region" description="Helical" evidence="5">
    <location>
        <begin position="274"/>
        <end position="290"/>
    </location>
</feature>
<keyword evidence="3 5" id="KW-1133">Transmembrane helix</keyword>
<dbReference type="InterPro" id="IPR000620">
    <property type="entry name" value="EamA_dom"/>
</dbReference>
<feature type="transmembrane region" description="Helical" evidence="5">
    <location>
        <begin position="97"/>
        <end position="116"/>
    </location>
</feature>
<dbReference type="Pfam" id="PF00892">
    <property type="entry name" value="EamA"/>
    <property type="match status" value="2"/>
</dbReference>
<evidence type="ECO:0000256" key="4">
    <source>
        <dbReference type="ARBA" id="ARBA00023136"/>
    </source>
</evidence>
<dbReference type="SUPFAM" id="SSF103481">
    <property type="entry name" value="Multidrug resistance efflux transporter EmrE"/>
    <property type="match status" value="2"/>
</dbReference>
<protein>
    <recommendedName>
        <fullName evidence="6">EamA domain-containing protein</fullName>
    </recommendedName>
</protein>
<dbReference type="Proteomes" id="UP000229730">
    <property type="component" value="Unassembled WGS sequence"/>
</dbReference>
<dbReference type="InterPro" id="IPR037185">
    <property type="entry name" value="EmrE-like"/>
</dbReference>
<proteinExistence type="predicted"/>